<proteinExistence type="predicted"/>
<keyword evidence="4" id="KW-1185">Reference proteome</keyword>
<comment type="caution">
    <text evidence="3">The sequence shown here is derived from an EMBL/GenBank/DDBJ whole genome shotgun (WGS) entry which is preliminary data.</text>
</comment>
<feature type="non-terminal residue" evidence="3">
    <location>
        <position position="1"/>
    </location>
</feature>
<name>A0AAV2I988_LYMST</name>
<sequence>DRRSEESQHGGDDASNSVTPILTAADNAGESQDNHCTSIADSLAACFIMRPPNKLRNKFVLTKDPSLERFARDRAQCKDAFEPRSQFADMGTVGESELANEAWLKITQLKECLEELKTEERHLLAGQRAKKVYLSRRKKELRKHEGNKLSKQLANRFKHLKQLYYSETMALIEKTNEKLDELTSAIRGEREEDLKAIQVRLPAVSTITKAAVQLQS</sequence>
<evidence type="ECO:0000313" key="3">
    <source>
        <dbReference type="EMBL" id="CAL1541044.1"/>
    </source>
</evidence>
<evidence type="ECO:0000256" key="1">
    <source>
        <dbReference type="SAM" id="Coils"/>
    </source>
</evidence>
<accession>A0AAV2I988</accession>
<evidence type="ECO:0000313" key="4">
    <source>
        <dbReference type="Proteomes" id="UP001497497"/>
    </source>
</evidence>
<feature type="region of interest" description="Disordered" evidence="2">
    <location>
        <begin position="1"/>
        <end position="33"/>
    </location>
</feature>
<feature type="non-terminal residue" evidence="3">
    <location>
        <position position="216"/>
    </location>
</feature>
<keyword evidence="1" id="KW-0175">Coiled coil</keyword>
<dbReference type="EMBL" id="CAXITT010000411">
    <property type="protein sequence ID" value="CAL1541044.1"/>
    <property type="molecule type" value="Genomic_DNA"/>
</dbReference>
<dbReference type="Proteomes" id="UP001497497">
    <property type="component" value="Unassembled WGS sequence"/>
</dbReference>
<gene>
    <name evidence="3" type="ORF">GSLYS_00014686001</name>
</gene>
<dbReference type="AlphaFoldDB" id="A0AAV2I988"/>
<protein>
    <submittedName>
        <fullName evidence="3">Uncharacterized protein</fullName>
    </submittedName>
</protein>
<organism evidence="3 4">
    <name type="scientific">Lymnaea stagnalis</name>
    <name type="common">Great pond snail</name>
    <name type="synonym">Helix stagnalis</name>
    <dbReference type="NCBI Taxonomy" id="6523"/>
    <lineage>
        <taxon>Eukaryota</taxon>
        <taxon>Metazoa</taxon>
        <taxon>Spiralia</taxon>
        <taxon>Lophotrochozoa</taxon>
        <taxon>Mollusca</taxon>
        <taxon>Gastropoda</taxon>
        <taxon>Heterobranchia</taxon>
        <taxon>Euthyneura</taxon>
        <taxon>Panpulmonata</taxon>
        <taxon>Hygrophila</taxon>
        <taxon>Lymnaeoidea</taxon>
        <taxon>Lymnaeidae</taxon>
        <taxon>Lymnaea</taxon>
    </lineage>
</organism>
<feature type="coiled-coil region" evidence="1">
    <location>
        <begin position="165"/>
        <end position="192"/>
    </location>
</feature>
<evidence type="ECO:0000256" key="2">
    <source>
        <dbReference type="SAM" id="MobiDB-lite"/>
    </source>
</evidence>
<feature type="compositionally biased region" description="Basic and acidic residues" evidence="2">
    <location>
        <begin position="1"/>
        <end position="12"/>
    </location>
</feature>
<reference evidence="3 4" key="1">
    <citation type="submission" date="2024-04" db="EMBL/GenBank/DDBJ databases">
        <authorList>
            <consortium name="Genoscope - CEA"/>
            <person name="William W."/>
        </authorList>
    </citation>
    <scope>NUCLEOTIDE SEQUENCE [LARGE SCALE GENOMIC DNA]</scope>
</reference>